<dbReference type="GeneID" id="90968174"/>
<gene>
    <name evidence="2" type="ORF">G6M90_00g099500</name>
</gene>
<feature type="compositionally biased region" description="Basic and acidic residues" evidence="1">
    <location>
        <begin position="218"/>
        <end position="230"/>
    </location>
</feature>
<reference evidence="2 3" key="1">
    <citation type="submission" date="2020-07" db="EMBL/GenBank/DDBJ databases">
        <title>Telomere length de novo assembly of all 7 chromosomes of the fungus, Metarhizium brunneum, using a novel assembly pipeline.</title>
        <authorList>
            <person name="Saud z."/>
            <person name="Kortsinoglou A."/>
            <person name="Kouvelis V.N."/>
            <person name="Butt T.M."/>
        </authorList>
    </citation>
    <scope>NUCLEOTIDE SEQUENCE [LARGE SCALE GENOMIC DNA]</scope>
    <source>
        <strain evidence="2 3">4556</strain>
    </source>
</reference>
<proteinExistence type="predicted"/>
<evidence type="ECO:0000313" key="3">
    <source>
        <dbReference type="Proteomes" id="UP000510686"/>
    </source>
</evidence>
<dbReference type="KEGG" id="mbrn:90968174"/>
<name>A0A7D5ZB10_9HYPO</name>
<dbReference type="Proteomes" id="UP000510686">
    <property type="component" value="Chromosome 6"/>
</dbReference>
<feature type="region of interest" description="Disordered" evidence="1">
    <location>
        <begin position="207"/>
        <end position="235"/>
    </location>
</feature>
<dbReference type="OrthoDB" id="10560024at2759"/>
<organism evidence="2 3">
    <name type="scientific">Metarhizium brunneum</name>
    <dbReference type="NCBI Taxonomy" id="500148"/>
    <lineage>
        <taxon>Eukaryota</taxon>
        <taxon>Fungi</taxon>
        <taxon>Dikarya</taxon>
        <taxon>Ascomycota</taxon>
        <taxon>Pezizomycotina</taxon>
        <taxon>Sordariomycetes</taxon>
        <taxon>Hypocreomycetidae</taxon>
        <taxon>Hypocreales</taxon>
        <taxon>Clavicipitaceae</taxon>
        <taxon>Metarhizium</taxon>
    </lineage>
</organism>
<sequence>MQAKVLHAGGCITGTALAWFEPIMRDYLTNAGDNQEDETKEIFADYKKFEKAIKKTFRSTDEKNEVTKPEVEHKNLNWTFYYDDNCYVHISSKQETGWFPKEPRKPRKKIVNFVGNRLQVAKQLVQEELDEQSIEKKTLTITGRKELHKLKSPEYLDKDSHQEILNWVRQQAKARKIQREQQHKEKQDAQILTPLNKPENRVREISVDNNNTILDTPEASKDEQSKKETPARLTATQEQAVQQYFPAPTGKHFAIPIIAVDTTTILRNPTL</sequence>
<keyword evidence="3" id="KW-1185">Reference proteome</keyword>
<accession>A0A7D5ZB10</accession>
<dbReference type="EMBL" id="CP058937">
    <property type="protein sequence ID" value="QLI73426.1"/>
    <property type="molecule type" value="Genomic_DNA"/>
</dbReference>
<protein>
    <submittedName>
        <fullName evidence="2">Uncharacterized protein</fullName>
    </submittedName>
</protein>
<evidence type="ECO:0000256" key="1">
    <source>
        <dbReference type="SAM" id="MobiDB-lite"/>
    </source>
</evidence>
<evidence type="ECO:0000313" key="2">
    <source>
        <dbReference type="EMBL" id="QLI73426.1"/>
    </source>
</evidence>
<dbReference type="RefSeq" id="XP_065987664.1">
    <property type="nucleotide sequence ID" value="XM_066131561.1"/>
</dbReference>
<dbReference type="AlphaFoldDB" id="A0A7D5ZB10"/>